<dbReference type="AlphaFoldDB" id="A0A9P4K1G2"/>
<dbReference type="Proteomes" id="UP000800093">
    <property type="component" value="Unassembled WGS sequence"/>
</dbReference>
<dbReference type="EMBL" id="ML986681">
    <property type="protein sequence ID" value="KAF2260408.1"/>
    <property type="molecule type" value="Genomic_DNA"/>
</dbReference>
<accession>A0A9P4K1G2</accession>
<reference evidence="3" key="1">
    <citation type="journal article" date="2020" name="Stud. Mycol.">
        <title>101 Dothideomycetes genomes: A test case for predicting lifestyles and emergence of pathogens.</title>
        <authorList>
            <person name="Haridas S."/>
            <person name="Albert R."/>
            <person name="Binder M."/>
            <person name="Bloem J."/>
            <person name="LaButti K."/>
            <person name="Salamov A."/>
            <person name="Andreopoulos B."/>
            <person name="Baker S."/>
            <person name="Barry K."/>
            <person name="Bills G."/>
            <person name="Bluhm B."/>
            <person name="Cannon C."/>
            <person name="Castanera R."/>
            <person name="Culley D."/>
            <person name="Daum C."/>
            <person name="Ezra D."/>
            <person name="Gonzalez J."/>
            <person name="Henrissat B."/>
            <person name="Kuo A."/>
            <person name="Liang C."/>
            <person name="Lipzen A."/>
            <person name="Lutzoni F."/>
            <person name="Magnuson J."/>
            <person name="Mondo S."/>
            <person name="Nolan M."/>
            <person name="Ohm R."/>
            <person name="Pangilinan J."/>
            <person name="Park H.-J."/>
            <person name="Ramirez L."/>
            <person name="Alfaro M."/>
            <person name="Sun H."/>
            <person name="Tritt A."/>
            <person name="Yoshinaga Y."/>
            <person name="Zwiers L.-H."/>
            <person name="Turgeon B."/>
            <person name="Goodwin S."/>
            <person name="Spatafora J."/>
            <person name="Crous P."/>
            <person name="Grigoriev I."/>
        </authorList>
    </citation>
    <scope>NUCLEOTIDE SEQUENCE [LARGE SCALE GENOMIC DNA]</scope>
    <source>
        <strain evidence="3">CBS 304.66</strain>
    </source>
</reference>
<evidence type="ECO:0000256" key="1">
    <source>
        <dbReference type="SAM" id="Phobius"/>
    </source>
</evidence>
<proteinExistence type="predicted"/>
<evidence type="ECO:0000313" key="3">
    <source>
        <dbReference type="Proteomes" id="UP000800093"/>
    </source>
</evidence>
<gene>
    <name evidence="2" type="ORF">CC78DRAFT_536405</name>
</gene>
<keyword evidence="1" id="KW-0812">Transmembrane</keyword>
<keyword evidence="3" id="KW-1185">Reference proteome</keyword>
<evidence type="ECO:0000313" key="2">
    <source>
        <dbReference type="EMBL" id="KAF2260408.1"/>
    </source>
</evidence>
<organism evidence="2 3">
    <name type="scientific">Lojkania enalia</name>
    <dbReference type="NCBI Taxonomy" id="147567"/>
    <lineage>
        <taxon>Eukaryota</taxon>
        <taxon>Fungi</taxon>
        <taxon>Dikarya</taxon>
        <taxon>Ascomycota</taxon>
        <taxon>Pezizomycotina</taxon>
        <taxon>Dothideomycetes</taxon>
        <taxon>Pleosporomycetidae</taxon>
        <taxon>Pleosporales</taxon>
        <taxon>Pleosporales incertae sedis</taxon>
        <taxon>Lojkania</taxon>
    </lineage>
</organism>
<keyword evidence="1" id="KW-1133">Transmembrane helix</keyword>
<keyword evidence="1" id="KW-0472">Membrane</keyword>
<sequence>MPAVLPLVWTLVALAFLVWGVVYYLFIKWMFAKEGSESYINMQRKGKEEVE</sequence>
<protein>
    <submittedName>
        <fullName evidence="2">Uncharacterized protein</fullName>
    </submittedName>
</protein>
<feature type="transmembrane region" description="Helical" evidence="1">
    <location>
        <begin position="6"/>
        <end position="26"/>
    </location>
</feature>
<name>A0A9P4K1G2_9PLEO</name>
<comment type="caution">
    <text evidence="2">The sequence shown here is derived from an EMBL/GenBank/DDBJ whole genome shotgun (WGS) entry which is preliminary data.</text>
</comment>